<keyword evidence="2" id="KW-1185">Reference proteome</keyword>
<dbReference type="Proteomes" id="UP000789366">
    <property type="component" value="Unassembled WGS sequence"/>
</dbReference>
<name>A0ACA9LWQ0_9GLOM</name>
<comment type="caution">
    <text evidence="1">The sequence shown here is derived from an EMBL/GenBank/DDBJ whole genome shotgun (WGS) entry which is preliminary data.</text>
</comment>
<dbReference type="EMBL" id="CAJVPW010005482">
    <property type="protein sequence ID" value="CAG8555436.1"/>
    <property type="molecule type" value="Genomic_DNA"/>
</dbReference>
<evidence type="ECO:0000313" key="2">
    <source>
        <dbReference type="Proteomes" id="UP000789366"/>
    </source>
</evidence>
<gene>
    <name evidence="1" type="ORF">SPELUC_LOCUS5379</name>
</gene>
<proteinExistence type="predicted"/>
<organism evidence="1 2">
    <name type="scientific">Cetraspora pellucida</name>
    <dbReference type="NCBI Taxonomy" id="1433469"/>
    <lineage>
        <taxon>Eukaryota</taxon>
        <taxon>Fungi</taxon>
        <taxon>Fungi incertae sedis</taxon>
        <taxon>Mucoromycota</taxon>
        <taxon>Glomeromycotina</taxon>
        <taxon>Glomeromycetes</taxon>
        <taxon>Diversisporales</taxon>
        <taxon>Gigasporaceae</taxon>
        <taxon>Cetraspora</taxon>
    </lineage>
</organism>
<accession>A0ACA9LWQ0</accession>
<reference evidence="1" key="1">
    <citation type="submission" date="2021-06" db="EMBL/GenBank/DDBJ databases">
        <authorList>
            <person name="Kallberg Y."/>
            <person name="Tangrot J."/>
            <person name="Rosling A."/>
        </authorList>
    </citation>
    <scope>NUCLEOTIDE SEQUENCE</scope>
    <source>
        <strain evidence="1">28 12/20/2015</strain>
    </source>
</reference>
<protein>
    <submittedName>
        <fullName evidence="1">7767_t:CDS:1</fullName>
    </submittedName>
</protein>
<feature type="non-terminal residue" evidence="1">
    <location>
        <position position="1"/>
    </location>
</feature>
<sequence length="119" mass="13470">NQKNKIDSLIASEHICFPVFAHNNQFYVNIRSKISTFALKKINGEYQKASCATAQNPLLPCTDSFTQTIGLPCAHHIQCLEGSQSLGLEDIHVHWWIQEHPPISQLEEHVNTLQPLLQI</sequence>
<evidence type="ECO:0000313" key="1">
    <source>
        <dbReference type="EMBL" id="CAG8555436.1"/>
    </source>
</evidence>